<evidence type="ECO:0008006" key="3">
    <source>
        <dbReference type="Google" id="ProtNLM"/>
    </source>
</evidence>
<dbReference type="AlphaFoldDB" id="A0A382XFY0"/>
<feature type="transmembrane region" description="Helical" evidence="1">
    <location>
        <begin position="184"/>
        <end position="211"/>
    </location>
</feature>
<gene>
    <name evidence="2" type="ORF">METZ01_LOCUS422603</name>
</gene>
<organism evidence="2">
    <name type="scientific">marine metagenome</name>
    <dbReference type="NCBI Taxonomy" id="408172"/>
    <lineage>
        <taxon>unclassified sequences</taxon>
        <taxon>metagenomes</taxon>
        <taxon>ecological metagenomes</taxon>
    </lineage>
</organism>
<evidence type="ECO:0000256" key="1">
    <source>
        <dbReference type="SAM" id="Phobius"/>
    </source>
</evidence>
<keyword evidence="1" id="KW-0472">Membrane</keyword>
<feature type="non-terminal residue" evidence="2">
    <location>
        <position position="1"/>
    </location>
</feature>
<dbReference type="PANTHER" id="PTHR33876">
    <property type="entry name" value="UNNAMED PRODUCT"/>
    <property type="match status" value="1"/>
</dbReference>
<feature type="transmembrane region" description="Helical" evidence="1">
    <location>
        <begin position="45"/>
        <end position="72"/>
    </location>
</feature>
<accession>A0A382XFY0</accession>
<feature type="non-terminal residue" evidence="2">
    <location>
        <position position="227"/>
    </location>
</feature>
<feature type="transmembrane region" description="Helical" evidence="1">
    <location>
        <begin position="84"/>
        <end position="105"/>
    </location>
</feature>
<name>A0A382XFY0_9ZZZZ</name>
<dbReference type="PANTHER" id="PTHR33876:SF4">
    <property type="entry name" value="CHLOROPLAST PROTEIN FOR GROWTH AND FERTILITY 2"/>
    <property type="match status" value="1"/>
</dbReference>
<feature type="transmembrane region" description="Helical" evidence="1">
    <location>
        <begin position="159"/>
        <end position="178"/>
    </location>
</feature>
<dbReference type="EMBL" id="UINC01167309">
    <property type="protein sequence ID" value="SVD69749.1"/>
    <property type="molecule type" value="Genomic_DNA"/>
</dbReference>
<protein>
    <recommendedName>
        <fullName evidence="3">Urease accessory protein UreH-like transmembrane domain-containing protein</fullName>
    </recommendedName>
</protein>
<reference evidence="2" key="1">
    <citation type="submission" date="2018-05" db="EMBL/GenBank/DDBJ databases">
        <authorList>
            <person name="Lanie J.A."/>
            <person name="Ng W.-L."/>
            <person name="Kazmierczak K.M."/>
            <person name="Andrzejewski T.M."/>
            <person name="Davidsen T.M."/>
            <person name="Wayne K.J."/>
            <person name="Tettelin H."/>
            <person name="Glass J.I."/>
            <person name="Rusch D."/>
            <person name="Podicherti R."/>
            <person name="Tsui H.-C.T."/>
            <person name="Winkler M.E."/>
        </authorList>
    </citation>
    <scope>NUCLEOTIDE SEQUENCE</scope>
</reference>
<feature type="transmembrane region" description="Helical" evidence="1">
    <location>
        <begin position="6"/>
        <end position="24"/>
    </location>
</feature>
<dbReference type="InterPro" id="IPR052776">
    <property type="entry name" value="Chloro_ReproSupport/MetalTrans"/>
</dbReference>
<sequence length="227" mass="25052">VDHELIQFSGIISALFLGLIIGLVHSTDGDHIVAVSTMAKDYKNIIRSIWIGISWGLGHSAPLIILGTLILILKESLMNFYSSVAVFFEFGVALMLILLGLQVFWKLKKGAVHTHSHDHGKGHTHLHASHSHLDRLPNDHHDERHPFLTLFPFFRPKSFFIGLIHGMAGSAAVMLAILPTTPSIWTGFIFLLLFSVGTMMSMAIMTLILALPFRFTSSTSAGNYIIA</sequence>
<keyword evidence="1" id="KW-1133">Transmembrane helix</keyword>
<proteinExistence type="predicted"/>
<keyword evidence="1" id="KW-0812">Transmembrane</keyword>
<evidence type="ECO:0000313" key="2">
    <source>
        <dbReference type="EMBL" id="SVD69749.1"/>
    </source>
</evidence>